<comment type="caution">
    <text evidence="2">The sequence shown here is derived from an EMBL/GenBank/DDBJ whole genome shotgun (WGS) entry which is preliminary data.</text>
</comment>
<accession>A0AA88AEM1</accession>
<proteinExistence type="predicted"/>
<evidence type="ECO:0000313" key="3">
    <source>
        <dbReference type="Proteomes" id="UP001187192"/>
    </source>
</evidence>
<gene>
    <name evidence="2" type="ORF">TIFTF001_020022</name>
</gene>
<sequence>MLVASVSFTQAFHQTGCLQLLFFDDGFHVYGDLGNGLGFVGGDGGEPRSRRKAPATINSRRGLDTTSPEAHFAIAATCPIAPLIFVNGCSLSSVAGGGHRSVAEALIPLDAARSSETSQIHGWKVNGGAPLYSTNES</sequence>
<keyword evidence="3" id="KW-1185">Reference proteome</keyword>
<protein>
    <submittedName>
        <fullName evidence="2">Uncharacterized protein</fullName>
    </submittedName>
</protein>
<evidence type="ECO:0000313" key="2">
    <source>
        <dbReference type="EMBL" id="GMN50870.1"/>
    </source>
</evidence>
<dbReference type="Proteomes" id="UP001187192">
    <property type="component" value="Unassembled WGS sequence"/>
</dbReference>
<organism evidence="2 3">
    <name type="scientific">Ficus carica</name>
    <name type="common">Common fig</name>
    <dbReference type="NCBI Taxonomy" id="3494"/>
    <lineage>
        <taxon>Eukaryota</taxon>
        <taxon>Viridiplantae</taxon>
        <taxon>Streptophyta</taxon>
        <taxon>Embryophyta</taxon>
        <taxon>Tracheophyta</taxon>
        <taxon>Spermatophyta</taxon>
        <taxon>Magnoliopsida</taxon>
        <taxon>eudicotyledons</taxon>
        <taxon>Gunneridae</taxon>
        <taxon>Pentapetalae</taxon>
        <taxon>rosids</taxon>
        <taxon>fabids</taxon>
        <taxon>Rosales</taxon>
        <taxon>Moraceae</taxon>
        <taxon>Ficeae</taxon>
        <taxon>Ficus</taxon>
    </lineage>
</organism>
<reference evidence="2" key="1">
    <citation type="submission" date="2023-07" db="EMBL/GenBank/DDBJ databases">
        <title>draft genome sequence of fig (Ficus carica).</title>
        <authorList>
            <person name="Takahashi T."/>
            <person name="Nishimura K."/>
        </authorList>
    </citation>
    <scope>NUCLEOTIDE SEQUENCE</scope>
</reference>
<dbReference type="AlphaFoldDB" id="A0AA88AEM1"/>
<evidence type="ECO:0000256" key="1">
    <source>
        <dbReference type="SAM" id="MobiDB-lite"/>
    </source>
</evidence>
<name>A0AA88AEM1_FICCA</name>
<dbReference type="EMBL" id="BTGU01000035">
    <property type="protein sequence ID" value="GMN50870.1"/>
    <property type="molecule type" value="Genomic_DNA"/>
</dbReference>
<feature type="region of interest" description="Disordered" evidence="1">
    <location>
        <begin position="42"/>
        <end position="62"/>
    </location>
</feature>